<evidence type="ECO:0000256" key="5">
    <source>
        <dbReference type="ARBA" id="ARBA00023065"/>
    </source>
</evidence>
<gene>
    <name evidence="8" type="primary">atp4</name>
</gene>
<keyword evidence="7" id="KW-0472">Membrane</keyword>
<keyword evidence="4" id="KW-0375">Hydrogen ion transport</keyword>
<dbReference type="RefSeq" id="YP_009245596.1">
    <property type="nucleotide sequence ID" value="NC_029886.1"/>
</dbReference>
<evidence type="ECO:0000256" key="2">
    <source>
        <dbReference type="ARBA" id="ARBA00022448"/>
    </source>
</evidence>
<dbReference type="InterPro" id="IPR008688">
    <property type="entry name" value="ATP_synth_Bsub_B/MI25"/>
</dbReference>
<dbReference type="GeneID" id="27217931"/>
<dbReference type="GO" id="GO:0015986">
    <property type="term" value="P:proton motive force-driven ATP synthesis"/>
    <property type="evidence" value="ECO:0007669"/>
    <property type="project" value="InterPro"/>
</dbReference>
<name>A0A146I6T1_9EUKA</name>
<evidence type="ECO:0000256" key="6">
    <source>
        <dbReference type="ARBA" id="ARBA00023128"/>
    </source>
</evidence>
<reference evidence="8" key="1">
    <citation type="submission" date="2015-10" db="EMBL/GenBank/DDBJ databases">
        <title>The mitochondrial genome of Diphylleia rotans.</title>
        <authorList>
            <person name="Kamikawa R."/>
            <person name="Roger A.J."/>
        </authorList>
    </citation>
    <scope>NUCLEOTIDE SEQUENCE</scope>
    <source>
        <strain evidence="8">NIES-3764</strain>
    </source>
</reference>
<keyword evidence="2" id="KW-0813">Transport</keyword>
<dbReference type="EMBL" id="AP015014">
    <property type="protein sequence ID" value="BAU71448.1"/>
    <property type="molecule type" value="Genomic_DNA"/>
</dbReference>
<protein>
    <submittedName>
        <fullName evidence="8">ATP synthase F0 subunit b</fullName>
    </submittedName>
</protein>
<dbReference type="GO" id="GO:0015078">
    <property type="term" value="F:proton transmembrane transporter activity"/>
    <property type="evidence" value="ECO:0007669"/>
    <property type="project" value="InterPro"/>
</dbReference>
<evidence type="ECO:0000256" key="7">
    <source>
        <dbReference type="ARBA" id="ARBA00023136"/>
    </source>
</evidence>
<dbReference type="AlphaFoldDB" id="A0A146I6T1"/>
<dbReference type="GO" id="GO:0045259">
    <property type="term" value="C:proton-transporting ATP synthase complex"/>
    <property type="evidence" value="ECO:0007669"/>
    <property type="project" value="UniProtKB-KW"/>
</dbReference>
<dbReference type="GO" id="GO:0031966">
    <property type="term" value="C:mitochondrial membrane"/>
    <property type="evidence" value="ECO:0007669"/>
    <property type="project" value="UniProtKB-SubCell"/>
</dbReference>
<evidence type="ECO:0000256" key="4">
    <source>
        <dbReference type="ARBA" id="ARBA00022781"/>
    </source>
</evidence>
<evidence type="ECO:0000313" key="8">
    <source>
        <dbReference type="EMBL" id="BAU71448.1"/>
    </source>
</evidence>
<dbReference type="Pfam" id="PF05405">
    <property type="entry name" value="Mt_ATP-synt_B"/>
    <property type="match status" value="1"/>
</dbReference>
<sequence length="184" mass="20369">MKQALIFYLIFISVAKGLIVLNEKLLVAIAAAAVALYGEQSLSSQVIDQLESRANLIKQQYEEGLNRQKKILVELAGYHREKVQSGANDPANDLFQLVNSSLALLRSYNQTTAAYQIQTKISSHLESIKAEELAILATIQKEVIIGTRNLMKGRFPSSKQGGDSQQRNKIITRAIASLKKRDIA</sequence>
<keyword evidence="3" id="KW-0138">CF(0)</keyword>
<accession>A0A146I6T1</accession>
<keyword evidence="5" id="KW-0406">Ion transport</keyword>
<keyword evidence="6 8" id="KW-0496">Mitochondrion</keyword>
<evidence type="ECO:0000256" key="3">
    <source>
        <dbReference type="ARBA" id="ARBA00022547"/>
    </source>
</evidence>
<evidence type="ECO:0000256" key="1">
    <source>
        <dbReference type="ARBA" id="ARBA00004325"/>
    </source>
</evidence>
<organism evidence="8">
    <name type="scientific">Diphylleia rotans</name>
    <dbReference type="NCBI Taxonomy" id="190327"/>
    <lineage>
        <taxon>Eukaryota</taxon>
        <taxon>CRuMs</taxon>
        <taxon>Collodictyonidae</taxon>
        <taxon>Diphylleia</taxon>
    </lineage>
</organism>
<geneLocation type="mitochondrion" evidence="8"/>
<proteinExistence type="predicted"/>
<comment type="subcellular location">
    <subcellularLocation>
        <location evidence="1">Mitochondrion membrane</location>
    </subcellularLocation>
</comment>